<reference evidence="5" key="2">
    <citation type="submission" date="2021-04" db="EMBL/GenBank/DDBJ databases">
        <authorList>
            <person name="Gilroy R."/>
        </authorList>
    </citation>
    <scope>NUCLEOTIDE SEQUENCE</scope>
    <source>
        <strain evidence="5">USAMLcec2-132</strain>
    </source>
</reference>
<comment type="caution">
    <text evidence="5">The sequence shown here is derived from an EMBL/GenBank/DDBJ whole genome shotgun (WGS) entry which is preliminary data.</text>
</comment>
<gene>
    <name evidence="5" type="ORF">H9761_11260</name>
</gene>
<dbReference type="InterPro" id="IPR025303">
    <property type="entry name" value="PdaC"/>
</dbReference>
<feature type="compositionally biased region" description="Polar residues" evidence="1">
    <location>
        <begin position="33"/>
        <end position="44"/>
    </location>
</feature>
<sequence>MKKRLTAAACAAWMILTLIVPAGCGQAERSEQPENGQTQESVSLPGQEPEETEQDSSVVQEPEEAASETLTAGVYQYHLETAEKSWSASNGEEACTVALEYPVFEGESPAEAAINEYFQQWAEEKLAAYETSEFVQEALEMRESGEYTIPAYSDDYAVEEVTVAQGVISIRMDNYLYLGGAHGMPGRENHIFSEADGSQISLPELLSLSEDEINELARAAFLARIEEKHPEDGFFEDAAETISAKTDFISQSWLSREGVVFYTQPYEAGPYAAGFIEVTLTWEQLGL</sequence>
<keyword evidence="2" id="KW-0732">Signal</keyword>
<dbReference type="EMBL" id="DWWS01000040">
    <property type="protein sequence ID" value="HJC24268.1"/>
    <property type="molecule type" value="Genomic_DNA"/>
</dbReference>
<evidence type="ECO:0000313" key="5">
    <source>
        <dbReference type="EMBL" id="HJC24268.1"/>
    </source>
</evidence>
<dbReference type="Pfam" id="PF11738">
    <property type="entry name" value="DUF3298"/>
    <property type="match status" value="1"/>
</dbReference>
<accession>A0A9D2SQA6</accession>
<proteinExistence type="predicted"/>
<feature type="region of interest" description="Disordered" evidence="1">
    <location>
        <begin position="27"/>
        <end position="65"/>
    </location>
</feature>
<feature type="domain" description="Deacetylase PdaC" evidence="4">
    <location>
        <begin position="92"/>
        <end position="184"/>
    </location>
</feature>
<evidence type="ECO:0000259" key="4">
    <source>
        <dbReference type="Pfam" id="PF13739"/>
    </source>
</evidence>
<organism evidence="5 6">
    <name type="scientific">Candidatus Eisenbergiella merdavium</name>
    <dbReference type="NCBI Taxonomy" id="2838551"/>
    <lineage>
        <taxon>Bacteria</taxon>
        <taxon>Bacillati</taxon>
        <taxon>Bacillota</taxon>
        <taxon>Clostridia</taxon>
        <taxon>Lachnospirales</taxon>
        <taxon>Lachnospiraceae</taxon>
        <taxon>Eisenbergiella</taxon>
    </lineage>
</organism>
<protein>
    <submittedName>
        <fullName evidence="5">DUF3298 and DUF4163 domain-containing protein</fullName>
    </submittedName>
</protein>
<evidence type="ECO:0000256" key="1">
    <source>
        <dbReference type="SAM" id="MobiDB-lite"/>
    </source>
</evidence>
<evidence type="ECO:0000259" key="3">
    <source>
        <dbReference type="Pfam" id="PF11738"/>
    </source>
</evidence>
<dbReference type="InterPro" id="IPR021729">
    <property type="entry name" value="DUF3298"/>
</dbReference>
<name>A0A9D2SQA6_9FIRM</name>
<dbReference type="Gene3D" id="3.30.565.40">
    <property type="entry name" value="Fervidobacterium nodosum Rt17-B1 like"/>
    <property type="match status" value="1"/>
</dbReference>
<dbReference type="InterPro" id="IPR037126">
    <property type="entry name" value="PdaC/RsiV-like_sf"/>
</dbReference>
<reference evidence="5" key="1">
    <citation type="journal article" date="2021" name="PeerJ">
        <title>Extensive microbial diversity within the chicken gut microbiome revealed by metagenomics and culture.</title>
        <authorList>
            <person name="Gilroy R."/>
            <person name="Ravi A."/>
            <person name="Getino M."/>
            <person name="Pursley I."/>
            <person name="Horton D.L."/>
            <person name="Alikhan N.F."/>
            <person name="Baker D."/>
            <person name="Gharbi K."/>
            <person name="Hall N."/>
            <person name="Watson M."/>
            <person name="Adriaenssens E.M."/>
            <person name="Foster-Nyarko E."/>
            <person name="Jarju S."/>
            <person name="Secka A."/>
            <person name="Antonio M."/>
            <person name="Oren A."/>
            <person name="Chaudhuri R.R."/>
            <person name="La Ragione R."/>
            <person name="Hildebrand F."/>
            <person name="Pallen M.J."/>
        </authorList>
    </citation>
    <scope>NUCLEOTIDE SEQUENCE</scope>
    <source>
        <strain evidence="5">USAMLcec2-132</strain>
    </source>
</reference>
<dbReference type="Gene3D" id="3.90.640.20">
    <property type="entry name" value="Heat-shock cognate protein, ATPase"/>
    <property type="match status" value="1"/>
</dbReference>
<feature type="domain" description="DUF3298" evidence="3">
    <location>
        <begin position="210"/>
        <end position="283"/>
    </location>
</feature>
<evidence type="ECO:0000256" key="2">
    <source>
        <dbReference type="SAM" id="SignalP"/>
    </source>
</evidence>
<dbReference type="Pfam" id="PF13739">
    <property type="entry name" value="PdaC"/>
    <property type="match status" value="1"/>
</dbReference>
<dbReference type="Proteomes" id="UP000823891">
    <property type="component" value="Unassembled WGS sequence"/>
</dbReference>
<feature type="signal peptide" evidence="2">
    <location>
        <begin position="1"/>
        <end position="22"/>
    </location>
</feature>
<dbReference type="AlphaFoldDB" id="A0A9D2SQA6"/>
<evidence type="ECO:0000313" key="6">
    <source>
        <dbReference type="Proteomes" id="UP000823891"/>
    </source>
</evidence>
<feature type="chain" id="PRO_5038932349" evidence="2">
    <location>
        <begin position="23"/>
        <end position="287"/>
    </location>
</feature>